<evidence type="ECO:0000256" key="1">
    <source>
        <dbReference type="ARBA" id="ARBA00004571"/>
    </source>
</evidence>
<dbReference type="PANTHER" id="PTHR32552">
    <property type="entry name" value="FERRICHROME IRON RECEPTOR-RELATED"/>
    <property type="match status" value="1"/>
</dbReference>
<dbReference type="SUPFAM" id="SSF56935">
    <property type="entry name" value="Porins"/>
    <property type="match status" value="1"/>
</dbReference>
<evidence type="ECO:0000256" key="11">
    <source>
        <dbReference type="ARBA" id="ARBA00023136"/>
    </source>
</evidence>
<keyword evidence="5" id="KW-0410">Iron transport</keyword>
<dbReference type="InterPro" id="IPR037066">
    <property type="entry name" value="Plug_dom_sf"/>
</dbReference>
<evidence type="ECO:0000256" key="14">
    <source>
        <dbReference type="PROSITE-ProRule" id="PRU01360"/>
    </source>
</evidence>
<dbReference type="Proteomes" id="UP000257706">
    <property type="component" value="Unassembled WGS sequence"/>
</dbReference>
<comment type="subcellular location">
    <subcellularLocation>
        <location evidence="1 14">Cell outer membrane</location>
        <topology evidence="1 14">Multi-pass membrane protein</topology>
    </subcellularLocation>
</comment>
<proteinExistence type="inferred from homology"/>
<evidence type="ECO:0000256" key="15">
    <source>
        <dbReference type="RuleBase" id="RU003357"/>
    </source>
</evidence>
<evidence type="ECO:0000256" key="4">
    <source>
        <dbReference type="ARBA" id="ARBA00022452"/>
    </source>
</evidence>
<dbReference type="PANTHER" id="PTHR32552:SF68">
    <property type="entry name" value="FERRICHROME OUTER MEMBRANE TRANSPORTER_PHAGE RECEPTOR"/>
    <property type="match status" value="1"/>
</dbReference>
<keyword evidence="12 18" id="KW-0675">Receptor</keyword>
<evidence type="ECO:0000256" key="5">
    <source>
        <dbReference type="ARBA" id="ARBA00022496"/>
    </source>
</evidence>
<dbReference type="GO" id="GO:0038023">
    <property type="term" value="F:signaling receptor activity"/>
    <property type="evidence" value="ECO:0007669"/>
    <property type="project" value="InterPro"/>
</dbReference>
<dbReference type="GO" id="GO:0015344">
    <property type="term" value="F:siderophore uptake transmembrane transporter activity"/>
    <property type="evidence" value="ECO:0007669"/>
    <property type="project" value="TreeGrafter"/>
</dbReference>
<keyword evidence="8" id="KW-0408">Iron</keyword>
<evidence type="ECO:0000256" key="13">
    <source>
        <dbReference type="ARBA" id="ARBA00023237"/>
    </source>
</evidence>
<name>A0A3B9IMF3_9PROT</name>
<dbReference type="CDD" id="cd01347">
    <property type="entry name" value="ligand_gated_channel"/>
    <property type="match status" value="1"/>
</dbReference>
<dbReference type="Gene3D" id="3.55.50.30">
    <property type="match status" value="1"/>
</dbReference>
<evidence type="ECO:0000256" key="8">
    <source>
        <dbReference type="ARBA" id="ARBA00023004"/>
    </source>
</evidence>
<evidence type="ECO:0000256" key="10">
    <source>
        <dbReference type="ARBA" id="ARBA00023077"/>
    </source>
</evidence>
<comment type="similarity">
    <text evidence="2 14 15">Belongs to the TonB-dependent receptor family.</text>
</comment>
<accession>A0A3B9IMF3</accession>
<organism evidence="18 19">
    <name type="scientific">Tistrella mobilis</name>
    <dbReference type="NCBI Taxonomy" id="171437"/>
    <lineage>
        <taxon>Bacteria</taxon>
        <taxon>Pseudomonadati</taxon>
        <taxon>Pseudomonadota</taxon>
        <taxon>Alphaproteobacteria</taxon>
        <taxon>Geminicoccales</taxon>
        <taxon>Geminicoccaceae</taxon>
        <taxon>Tistrella</taxon>
    </lineage>
</organism>
<keyword evidence="6 14" id="KW-0812">Transmembrane</keyword>
<dbReference type="InterPro" id="IPR012910">
    <property type="entry name" value="Plug_dom"/>
</dbReference>
<dbReference type="AlphaFoldDB" id="A0A3B9IMF3"/>
<comment type="caution">
    <text evidence="18">The sequence shown here is derived from an EMBL/GenBank/DDBJ whole genome shotgun (WGS) entry which is preliminary data.</text>
</comment>
<feature type="domain" description="Secretin/TonB short N-terminal" evidence="17">
    <location>
        <begin position="76"/>
        <end position="127"/>
    </location>
</feature>
<dbReference type="PROSITE" id="PS52016">
    <property type="entry name" value="TONB_DEPENDENT_REC_3"/>
    <property type="match status" value="1"/>
</dbReference>
<feature type="chain" id="PRO_5017722755" evidence="16">
    <location>
        <begin position="43"/>
        <end position="844"/>
    </location>
</feature>
<dbReference type="Pfam" id="PF07715">
    <property type="entry name" value="Plug"/>
    <property type="match status" value="1"/>
</dbReference>
<dbReference type="Gene3D" id="2.170.130.10">
    <property type="entry name" value="TonB-dependent receptor, plug domain"/>
    <property type="match status" value="1"/>
</dbReference>
<evidence type="ECO:0000256" key="12">
    <source>
        <dbReference type="ARBA" id="ARBA00023170"/>
    </source>
</evidence>
<keyword evidence="7 16" id="KW-0732">Signal</keyword>
<keyword evidence="10 15" id="KW-0798">TonB box</keyword>
<dbReference type="InterPro" id="IPR000531">
    <property type="entry name" value="Beta-barrel_TonB"/>
</dbReference>
<keyword evidence="3 14" id="KW-0813">Transport</keyword>
<evidence type="ECO:0000256" key="2">
    <source>
        <dbReference type="ARBA" id="ARBA00009810"/>
    </source>
</evidence>
<gene>
    <name evidence="18" type="ORF">DCK97_13400</name>
</gene>
<dbReference type="SMART" id="SM00965">
    <property type="entry name" value="STN"/>
    <property type="match status" value="1"/>
</dbReference>
<keyword evidence="11 14" id="KW-0472">Membrane</keyword>
<evidence type="ECO:0000256" key="9">
    <source>
        <dbReference type="ARBA" id="ARBA00023065"/>
    </source>
</evidence>
<dbReference type="Pfam" id="PF00593">
    <property type="entry name" value="TonB_dep_Rec_b-barrel"/>
    <property type="match status" value="1"/>
</dbReference>
<dbReference type="FunFam" id="2.170.130.10:FF:000001">
    <property type="entry name" value="Catecholate siderophore TonB-dependent receptor"/>
    <property type="match status" value="1"/>
</dbReference>
<evidence type="ECO:0000313" key="18">
    <source>
        <dbReference type="EMBL" id="HAE48409.1"/>
    </source>
</evidence>
<evidence type="ECO:0000259" key="17">
    <source>
        <dbReference type="SMART" id="SM00965"/>
    </source>
</evidence>
<keyword evidence="9" id="KW-0406">Ion transport</keyword>
<feature type="signal peptide" evidence="16">
    <location>
        <begin position="1"/>
        <end position="42"/>
    </location>
</feature>
<evidence type="ECO:0000313" key="19">
    <source>
        <dbReference type="Proteomes" id="UP000257706"/>
    </source>
</evidence>
<evidence type="ECO:0000256" key="3">
    <source>
        <dbReference type="ARBA" id="ARBA00022448"/>
    </source>
</evidence>
<keyword evidence="4 14" id="KW-1134">Transmembrane beta strand</keyword>
<dbReference type="InterPro" id="IPR036942">
    <property type="entry name" value="Beta-barrel_TonB_sf"/>
</dbReference>
<evidence type="ECO:0000256" key="7">
    <source>
        <dbReference type="ARBA" id="ARBA00022729"/>
    </source>
</evidence>
<dbReference type="InterPro" id="IPR039426">
    <property type="entry name" value="TonB-dep_rcpt-like"/>
</dbReference>
<dbReference type="InterPro" id="IPR010105">
    <property type="entry name" value="TonB_sidphr_rcpt"/>
</dbReference>
<reference evidence="18 19" key="1">
    <citation type="journal article" date="2018" name="Nat. Biotechnol.">
        <title>A standardized bacterial taxonomy based on genome phylogeny substantially revises the tree of life.</title>
        <authorList>
            <person name="Parks D.H."/>
            <person name="Chuvochina M."/>
            <person name="Waite D.W."/>
            <person name="Rinke C."/>
            <person name="Skarshewski A."/>
            <person name="Chaumeil P.A."/>
            <person name="Hugenholtz P."/>
        </authorList>
    </citation>
    <scope>NUCLEOTIDE SEQUENCE [LARGE SCALE GENOMIC DNA]</scope>
    <source>
        <strain evidence="18">UBA8739</strain>
    </source>
</reference>
<dbReference type="Pfam" id="PF07660">
    <property type="entry name" value="STN"/>
    <property type="match status" value="1"/>
</dbReference>
<dbReference type="InterPro" id="IPR011662">
    <property type="entry name" value="Secretin/TonB_short_N"/>
</dbReference>
<dbReference type="EMBL" id="DMAI01000214">
    <property type="protein sequence ID" value="HAE48409.1"/>
    <property type="molecule type" value="Genomic_DNA"/>
</dbReference>
<dbReference type="NCBIfam" id="TIGR01783">
    <property type="entry name" value="TonB-siderophor"/>
    <property type="match status" value="1"/>
</dbReference>
<sequence length="844" mass="91312">MALRMAASPVASRRRGVAGLTRLLLTTSMLGCAVLVPAGAGAQQTAPAAAAETRAFAIPAQPLAAAIDAFIGASGWQISYSSALVAGKTSAAVSGRMTAEEALRRLVSGSGISVRISAPGSAALFAGTGAAAGETVLDPLMVEAGRRGGRNDPATATTGYVARNGSVATKTDTPVIEVPQSLSIVTRQEMDDRGVTDLNDAIAYAPGIRAIDYPGGQGMPLMYLRGFRAQSQRDFYRDGLRNGYNPYDSFVEPYGLESVAVLRGPSSVLYGDAAPGGLVSMTTKRPTEDPFGEIRLEYGSFDRKQVAIDLGGPLDEDRHILYRLTALKRDADTQIDHSKDDSVYIAPALTLDSREGTRLTLLAQYQNWTQGGSEQSLPLDDSVYSNGIKIPSDFYMGIPGLTDWNVESSTIGYVFEQEIDDTWTFRNNLRYTHAELDYVSAFNWEWPIAVVDGHYVNVGVQNRPRTSDTLVADANVNGVVETGPLAHDLTFGVNYGYSRIRETRTNSTNNAHIDILNPNYDFDPVYGLPWSDDKSLISQIGVYAQDQIRWDKWIVTLSGRQDWADISEYDYYSNTLYAAYGYDDTVTKRRQNAFSGRVGLGYLFDNGFAPYLSYSTSFEPVSGSYSDGRPFDPTTGEQYEAGLRYQPPGTGLMFSASVFQLTQQNVVTPDAQRPTLSTQEGEVRSRGLELEAKGDLGDGWSLVASYAYTDSEVTKDNPNASGISKVGTRTQAVPYHTAGLWVNHDFQTATLAGLRIGAGLRYVGSSLTAMDTGTGTQANIDGYTLFDASASYDLSQVHPGLAGLSLGVSGTNLTDEEYYTPGFYSNSVLAGKRRTIKGNLTYRW</sequence>
<dbReference type="GO" id="GO:0015891">
    <property type="term" value="P:siderophore transport"/>
    <property type="evidence" value="ECO:0007669"/>
    <property type="project" value="InterPro"/>
</dbReference>
<evidence type="ECO:0000256" key="6">
    <source>
        <dbReference type="ARBA" id="ARBA00022692"/>
    </source>
</evidence>
<keyword evidence="13 14" id="KW-0998">Cell outer membrane</keyword>
<evidence type="ECO:0000256" key="16">
    <source>
        <dbReference type="SAM" id="SignalP"/>
    </source>
</evidence>
<dbReference type="GO" id="GO:0009279">
    <property type="term" value="C:cell outer membrane"/>
    <property type="evidence" value="ECO:0007669"/>
    <property type="project" value="UniProtKB-SubCell"/>
</dbReference>
<protein>
    <submittedName>
        <fullName evidence="18">TonB-dependent siderophore receptor</fullName>
    </submittedName>
</protein>
<dbReference type="Gene3D" id="2.40.170.20">
    <property type="entry name" value="TonB-dependent receptor, beta-barrel domain"/>
    <property type="match status" value="1"/>
</dbReference>